<sequence>MKRKLYILVAAIALGSLFSCEPVEDRDSLPAITYTEATLNHTEVVTGNTLTMTNNDKDVTPYWSVADATGTELGHFNTNSSSVIIPFKGTYTVTYTAYTRGGALYTQPKTITIVKTDLSSITTDPKWAMLTNGAAGKTWVLNMANPVGWAGLEYPGTSGDNWNWFPDYASNSWVMENKDWGEMHFNLNEGYNVSVKQTALVGTAQTNKSGTFVFDIPNNKLIFNGGVEMLYGGNYYPDVSNWTSVHVIKLTETELELGVVRDQSRTGEGKCQIVFRYKPKPAVN</sequence>
<accession>A0A2W7UF82</accession>
<dbReference type="AlphaFoldDB" id="A0A2W7UF82"/>
<dbReference type="OrthoDB" id="646668at2"/>
<name>A0A2W7UF82_9FLAO</name>
<organism evidence="1 2">
    <name type="scientific">Flavobacterium aquariorum</name>
    <dbReference type="NCBI Taxonomy" id="2217670"/>
    <lineage>
        <taxon>Bacteria</taxon>
        <taxon>Pseudomonadati</taxon>
        <taxon>Bacteroidota</taxon>
        <taxon>Flavobacteriia</taxon>
        <taxon>Flavobacteriales</taxon>
        <taxon>Flavobacteriaceae</taxon>
        <taxon>Flavobacterium</taxon>
    </lineage>
</organism>
<keyword evidence="2" id="KW-1185">Reference proteome</keyword>
<gene>
    <name evidence="1" type="ORF">DOS84_07635</name>
</gene>
<evidence type="ECO:0000313" key="2">
    <source>
        <dbReference type="Proteomes" id="UP000249177"/>
    </source>
</evidence>
<protein>
    <recommendedName>
        <fullName evidence="3">PKD domain-containing protein</fullName>
    </recommendedName>
</protein>
<dbReference type="PROSITE" id="PS51257">
    <property type="entry name" value="PROKAR_LIPOPROTEIN"/>
    <property type="match status" value="1"/>
</dbReference>
<evidence type="ECO:0000313" key="1">
    <source>
        <dbReference type="EMBL" id="PZX93817.1"/>
    </source>
</evidence>
<evidence type="ECO:0008006" key="3">
    <source>
        <dbReference type="Google" id="ProtNLM"/>
    </source>
</evidence>
<proteinExistence type="predicted"/>
<dbReference type="Proteomes" id="UP000249177">
    <property type="component" value="Unassembled WGS sequence"/>
</dbReference>
<dbReference type="EMBL" id="QKXH01000004">
    <property type="protein sequence ID" value="PZX93817.1"/>
    <property type="molecule type" value="Genomic_DNA"/>
</dbReference>
<dbReference type="RefSeq" id="WP_111409536.1">
    <property type="nucleotide sequence ID" value="NZ_QKXH01000004.1"/>
</dbReference>
<reference evidence="1 2" key="1">
    <citation type="submission" date="2018-06" db="EMBL/GenBank/DDBJ databases">
        <title>Flavobacterium sp IMCC34762, genome.</title>
        <authorList>
            <person name="Joung Y."/>
            <person name="Cho J."/>
            <person name="Song J."/>
        </authorList>
    </citation>
    <scope>NUCLEOTIDE SEQUENCE [LARGE SCALE GENOMIC DNA]</scope>
    <source>
        <strain evidence="1 2">IMCC34762</strain>
    </source>
</reference>
<comment type="caution">
    <text evidence="1">The sequence shown here is derived from an EMBL/GenBank/DDBJ whole genome shotgun (WGS) entry which is preliminary data.</text>
</comment>